<evidence type="ECO:0000256" key="4">
    <source>
        <dbReference type="ARBA" id="ARBA00004868"/>
    </source>
</evidence>
<name>A0A1Y2FCC7_PROLT</name>
<comment type="pathway">
    <text evidence="5">Cofactor biosynthesis; thiamine diphosphate biosynthesis; thiamine phosphate from 4-amino-2-methyl-5-diphosphomethylpyrimidine and 4-methyl-5-(2-phosphoethyl)-thiazole: step 1/1.</text>
</comment>
<evidence type="ECO:0000256" key="10">
    <source>
        <dbReference type="ARBA" id="ARBA00022840"/>
    </source>
</evidence>
<dbReference type="GO" id="GO:0004417">
    <property type="term" value="F:hydroxyethylthiazole kinase activity"/>
    <property type="evidence" value="ECO:0007669"/>
    <property type="project" value="UniProtKB-EC"/>
</dbReference>
<dbReference type="GO" id="GO:0005737">
    <property type="term" value="C:cytoplasm"/>
    <property type="evidence" value="ECO:0007669"/>
    <property type="project" value="TreeGrafter"/>
</dbReference>
<evidence type="ECO:0000313" key="20">
    <source>
        <dbReference type="Proteomes" id="UP000193685"/>
    </source>
</evidence>
<evidence type="ECO:0000256" key="5">
    <source>
        <dbReference type="ARBA" id="ARBA00005165"/>
    </source>
</evidence>
<evidence type="ECO:0000256" key="3">
    <source>
        <dbReference type="ARBA" id="ARBA00003814"/>
    </source>
</evidence>
<dbReference type="CDD" id="cd00564">
    <property type="entry name" value="TMP_TenI"/>
    <property type="match status" value="1"/>
</dbReference>
<dbReference type="PANTHER" id="PTHR20857:SF23">
    <property type="entry name" value="THIAMINE BIOSYNTHETIC BIFUNCTIONAL ENZYME"/>
    <property type="match status" value="1"/>
</dbReference>
<protein>
    <submittedName>
        <fullName evidence="19">THZ kinase</fullName>
    </submittedName>
</protein>
<comment type="function">
    <text evidence="3">Condenses 4-methyl-5-(beta-hydroxyethyl)thiazole monophosphate (THZ-P) and 2-methyl-4-amino-5-hydroxymethyl pyrimidine pyrophosphate (HMP-PP) to form thiamine monophosphate (TMP).</text>
</comment>
<keyword evidence="8" id="KW-0547">Nucleotide-binding</keyword>
<dbReference type="AlphaFoldDB" id="A0A1Y2FCC7"/>
<evidence type="ECO:0000256" key="8">
    <source>
        <dbReference type="ARBA" id="ARBA00022741"/>
    </source>
</evidence>
<accession>A0A1Y2FCC7</accession>
<evidence type="ECO:0000256" key="2">
    <source>
        <dbReference type="ARBA" id="ARBA00001946"/>
    </source>
</evidence>
<dbReference type="SUPFAM" id="SSF53613">
    <property type="entry name" value="Ribokinase-like"/>
    <property type="match status" value="1"/>
</dbReference>
<dbReference type="RefSeq" id="XP_040724955.1">
    <property type="nucleotide sequence ID" value="XM_040872338.1"/>
</dbReference>
<evidence type="ECO:0000256" key="11">
    <source>
        <dbReference type="ARBA" id="ARBA00022842"/>
    </source>
</evidence>
<organism evidence="19 20">
    <name type="scientific">Protomyces lactucae-debilis</name>
    <dbReference type="NCBI Taxonomy" id="2754530"/>
    <lineage>
        <taxon>Eukaryota</taxon>
        <taxon>Fungi</taxon>
        <taxon>Dikarya</taxon>
        <taxon>Ascomycota</taxon>
        <taxon>Taphrinomycotina</taxon>
        <taxon>Taphrinomycetes</taxon>
        <taxon>Taphrinales</taxon>
        <taxon>Protomycetaceae</taxon>
        <taxon>Protomyces</taxon>
    </lineage>
</organism>
<dbReference type="InterPro" id="IPR036206">
    <property type="entry name" value="ThiamineP_synth_sf"/>
</dbReference>
<dbReference type="InterPro" id="IPR013785">
    <property type="entry name" value="Aldolase_TIM"/>
</dbReference>
<dbReference type="PANTHER" id="PTHR20857">
    <property type="entry name" value="THIAMINE-PHOSPHATE PYROPHOSPHORYLASE"/>
    <property type="match status" value="1"/>
</dbReference>
<dbReference type="FunFam" id="3.20.20.70:FF:000104">
    <property type="entry name" value="Thiamine biosynthetic bifunctional enzyme"/>
    <property type="match status" value="1"/>
</dbReference>
<evidence type="ECO:0000256" key="17">
    <source>
        <dbReference type="ARBA" id="ARBA00061283"/>
    </source>
</evidence>
<comment type="catalytic activity">
    <reaction evidence="13">
        <text>4-methyl-5-(2-phosphooxyethyl)-thiazole + 4-amino-2-methyl-5-(diphosphooxymethyl)pyrimidine + H(+) = thiamine phosphate + diphosphate</text>
        <dbReference type="Rhea" id="RHEA:22328"/>
        <dbReference type="ChEBI" id="CHEBI:15378"/>
        <dbReference type="ChEBI" id="CHEBI:33019"/>
        <dbReference type="ChEBI" id="CHEBI:37575"/>
        <dbReference type="ChEBI" id="CHEBI:57841"/>
        <dbReference type="ChEBI" id="CHEBI:58296"/>
        <dbReference type="EC" id="2.5.1.3"/>
    </reaction>
</comment>
<dbReference type="OMA" id="GQTDMPI"/>
<keyword evidence="11" id="KW-0460">Magnesium</keyword>
<evidence type="ECO:0000256" key="13">
    <source>
        <dbReference type="ARBA" id="ARBA00047334"/>
    </source>
</evidence>
<evidence type="ECO:0000256" key="14">
    <source>
        <dbReference type="ARBA" id="ARBA00047851"/>
    </source>
</evidence>
<comment type="catalytic activity">
    <reaction evidence="15">
        <text>2-[(2R,5Z)-2-carboxy-4-methylthiazol-5(2H)-ylidene]ethyl phosphate + 4-amino-2-methyl-5-(diphosphooxymethyl)pyrimidine + 2 H(+) = thiamine phosphate + CO2 + diphosphate</text>
        <dbReference type="Rhea" id="RHEA:47844"/>
        <dbReference type="ChEBI" id="CHEBI:15378"/>
        <dbReference type="ChEBI" id="CHEBI:16526"/>
        <dbReference type="ChEBI" id="CHEBI:33019"/>
        <dbReference type="ChEBI" id="CHEBI:37575"/>
        <dbReference type="ChEBI" id="CHEBI:57841"/>
        <dbReference type="ChEBI" id="CHEBI:62899"/>
        <dbReference type="EC" id="2.5.1.3"/>
    </reaction>
</comment>
<dbReference type="InterPro" id="IPR000417">
    <property type="entry name" value="Hyethyz_kinase"/>
</dbReference>
<evidence type="ECO:0000256" key="1">
    <source>
        <dbReference type="ARBA" id="ARBA00001771"/>
    </source>
</evidence>
<dbReference type="OrthoDB" id="4994at2759"/>
<keyword evidence="7" id="KW-0479">Metal-binding</keyword>
<dbReference type="NCBIfam" id="TIGR00694">
    <property type="entry name" value="thiM"/>
    <property type="match status" value="1"/>
</dbReference>
<keyword evidence="10" id="KW-0067">ATP-binding</keyword>
<comment type="cofactor">
    <cofactor evidence="2">
        <name>Mg(2+)</name>
        <dbReference type="ChEBI" id="CHEBI:18420"/>
    </cofactor>
</comment>
<reference evidence="19 20" key="1">
    <citation type="submission" date="2016-07" db="EMBL/GenBank/DDBJ databases">
        <title>Pervasive Adenine N6-methylation of Active Genes in Fungi.</title>
        <authorList>
            <consortium name="DOE Joint Genome Institute"/>
            <person name="Mondo S.J."/>
            <person name="Dannebaum R.O."/>
            <person name="Kuo R.C."/>
            <person name="Labutti K."/>
            <person name="Haridas S."/>
            <person name="Kuo A."/>
            <person name="Salamov A."/>
            <person name="Ahrendt S.R."/>
            <person name="Lipzen A."/>
            <person name="Sullivan W."/>
            <person name="Andreopoulos W.B."/>
            <person name="Clum A."/>
            <person name="Lindquist E."/>
            <person name="Daum C."/>
            <person name="Ramamoorthy G.K."/>
            <person name="Gryganskyi A."/>
            <person name="Culley D."/>
            <person name="Magnuson J.K."/>
            <person name="James T.Y."/>
            <person name="O'Malley M.A."/>
            <person name="Stajich J.E."/>
            <person name="Spatafora J.W."/>
            <person name="Visel A."/>
            <person name="Grigoriev I.V."/>
        </authorList>
    </citation>
    <scope>NUCLEOTIDE SEQUENCE [LARGE SCALE GENOMIC DNA]</scope>
    <source>
        <strain evidence="19 20">12-1054</strain>
    </source>
</reference>
<evidence type="ECO:0000256" key="9">
    <source>
        <dbReference type="ARBA" id="ARBA00022777"/>
    </source>
</evidence>
<dbReference type="CDD" id="cd01170">
    <property type="entry name" value="THZ_kinase"/>
    <property type="match status" value="1"/>
</dbReference>
<comment type="caution">
    <text evidence="19">The sequence shown here is derived from an EMBL/GenBank/DDBJ whole genome shotgun (WGS) entry which is preliminary data.</text>
</comment>
<evidence type="ECO:0000256" key="15">
    <source>
        <dbReference type="ARBA" id="ARBA00047883"/>
    </source>
</evidence>
<evidence type="ECO:0000256" key="6">
    <source>
        <dbReference type="ARBA" id="ARBA00022679"/>
    </source>
</evidence>
<comment type="pathway">
    <text evidence="4">Cofactor biosynthesis; thiamine diphosphate biosynthesis; 4-methyl-5-(2-phosphoethyl)-thiazole from 5-(2-hydroxyethyl)-4-methylthiazole: step 1/1.</text>
</comment>
<dbReference type="EMBL" id="MCFI01000011">
    <property type="protein sequence ID" value="ORY81579.1"/>
    <property type="molecule type" value="Genomic_DNA"/>
</dbReference>
<gene>
    <name evidence="19" type="ORF">BCR37DRAFT_48542</name>
</gene>
<keyword evidence="9 19" id="KW-0418">Kinase</keyword>
<dbReference type="InterPro" id="IPR022998">
    <property type="entry name" value="ThiamineP_synth_TenI"/>
</dbReference>
<dbReference type="Pfam" id="PF02581">
    <property type="entry name" value="TMP-TENI"/>
    <property type="match status" value="1"/>
</dbReference>
<evidence type="ECO:0000256" key="7">
    <source>
        <dbReference type="ARBA" id="ARBA00022723"/>
    </source>
</evidence>
<dbReference type="Gene3D" id="3.20.20.70">
    <property type="entry name" value="Aldolase class I"/>
    <property type="match status" value="1"/>
</dbReference>
<dbReference type="Pfam" id="PF02110">
    <property type="entry name" value="HK"/>
    <property type="match status" value="1"/>
</dbReference>
<dbReference type="SUPFAM" id="SSF51391">
    <property type="entry name" value="Thiamin phosphate synthase"/>
    <property type="match status" value="1"/>
</dbReference>
<feature type="domain" description="Thiamine phosphate synthase/TenI" evidence="18">
    <location>
        <begin position="10"/>
        <end position="202"/>
    </location>
</feature>
<evidence type="ECO:0000256" key="12">
    <source>
        <dbReference type="ARBA" id="ARBA00022977"/>
    </source>
</evidence>
<dbReference type="NCBIfam" id="TIGR00693">
    <property type="entry name" value="thiE"/>
    <property type="match status" value="1"/>
</dbReference>
<evidence type="ECO:0000259" key="18">
    <source>
        <dbReference type="Pfam" id="PF02581"/>
    </source>
</evidence>
<dbReference type="Gene3D" id="3.40.1190.20">
    <property type="match status" value="1"/>
</dbReference>
<dbReference type="PRINTS" id="PR01099">
    <property type="entry name" value="HYETHTZKNASE"/>
</dbReference>
<dbReference type="GO" id="GO:0009229">
    <property type="term" value="P:thiamine diphosphate biosynthetic process"/>
    <property type="evidence" value="ECO:0007669"/>
    <property type="project" value="UniProtKB-UniPathway"/>
</dbReference>
<dbReference type="GO" id="GO:0000287">
    <property type="term" value="F:magnesium ion binding"/>
    <property type="evidence" value="ECO:0007669"/>
    <property type="project" value="InterPro"/>
</dbReference>
<dbReference type="GO" id="GO:0005524">
    <property type="term" value="F:ATP binding"/>
    <property type="evidence" value="ECO:0007669"/>
    <property type="project" value="UniProtKB-KW"/>
</dbReference>
<keyword evidence="6" id="KW-0808">Transferase</keyword>
<dbReference type="NCBIfam" id="NF006830">
    <property type="entry name" value="PRK09355.1"/>
    <property type="match status" value="1"/>
</dbReference>
<keyword evidence="12" id="KW-0784">Thiamine biosynthesis</keyword>
<keyword evidence="20" id="KW-1185">Reference proteome</keyword>
<dbReference type="HAMAP" id="MF_00228">
    <property type="entry name" value="Thz_kinase"/>
    <property type="match status" value="1"/>
</dbReference>
<dbReference type="InterPro" id="IPR029056">
    <property type="entry name" value="Ribokinase-like"/>
</dbReference>
<comment type="catalytic activity">
    <reaction evidence="1">
        <text>5-(2-hydroxyethyl)-4-methylthiazole + ATP = 4-methyl-5-(2-phosphooxyethyl)-thiazole + ADP + H(+)</text>
        <dbReference type="Rhea" id="RHEA:24212"/>
        <dbReference type="ChEBI" id="CHEBI:15378"/>
        <dbReference type="ChEBI" id="CHEBI:17957"/>
        <dbReference type="ChEBI" id="CHEBI:30616"/>
        <dbReference type="ChEBI" id="CHEBI:58296"/>
        <dbReference type="ChEBI" id="CHEBI:456216"/>
        <dbReference type="EC" id="2.7.1.50"/>
    </reaction>
</comment>
<dbReference type="HAMAP" id="MF_00097">
    <property type="entry name" value="TMP_synthase"/>
    <property type="match status" value="1"/>
</dbReference>
<dbReference type="GO" id="GO:0009228">
    <property type="term" value="P:thiamine biosynthetic process"/>
    <property type="evidence" value="ECO:0007669"/>
    <property type="project" value="UniProtKB-KW"/>
</dbReference>
<comment type="similarity">
    <text evidence="16">In the C-terminal section; belongs to the Thz kinase family.</text>
</comment>
<sequence>MVYQMKPNTLYLVTDSGLLSSSAESLEAHVEKAIQGGVDLVQLREKDADTAEFIEKARKVGAVCKKHNVPFLINDRVDVALAVDADGVHVGQDDMPCTLVRQLLGQGKIIGVSCNTIEEAEKAVENGADYLGIGPVYDTSTKELTKPTLGVSGVQAILAHLETLDRQVGTVVIGGLNASNIDRVHHTSSTKGKRLDGVAVVSVLMTSSDPERVAAGLKGLLTDEPAFKQAQKTSLLSTTDLTAKTAAILSSIRQKSPLIHHLTNNVVKNFSANVTLAIGASPIMSEIKEEAEDLAKVNGALLVNMGMLRDASETCLTIAANNRLGKPVIFDPVGGGATTFRRNTVKFFLDNAYFDLIKGNAGEIQAVAGRASMMRGVDSLDASNLSDRCALAKDLANKLGNIVVISGVEDVVSNGDLTAVVRAGHQYLGDVTGSGCSLGSTLSACLAVSPHDKFSAALAGLLLYGLAAERAAVSAQGPGTFVPAFIDALYHYSDGGKDFQAALGAREIVTFV</sequence>
<proteinExistence type="inferred from homology"/>
<comment type="similarity">
    <text evidence="17">In the N-terminal section; belongs to the thiamine-phosphate synthase family.</text>
</comment>
<comment type="catalytic activity">
    <reaction evidence="14">
        <text>2-(2-carboxy-4-methylthiazol-5-yl)ethyl phosphate + 4-amino-2-methyl-5-(diphosphooxymethyl)pyrimidine + 2 H(+) = thiamine phosphate + CO2 + diphosphate</text>
        <dbReference type="Rhea" id="RHEA:47848"/>
        <dbReference type="ChEBI" id="CHEBI:15378"/>
        <dbReference type="ChEBI" id="CHEBI:16526"/>
        <dbReference type="ChEBI" id="CHEBI:33019"/>
        <dbReference type="ChEBI" id="CHEBI:37575"/>
        <dbReference type="ChEBI" id="CHEBI:57841"/>
        <dbReference type="ChEBI" id="CHEBI:62890"/>
        <dbReference type="EC" id="2.5.1.3"/>
    </reaction>
</comment>
<dbReference type="InterPro" id="IPR034291">
    <property type="entry name" value="TMP_synthase"/>
</dbReference>
<dbReference type="STRING" id="56484.A0A1Y2FCC7"/>
<evidence type="ECO:0000256" key="16">
    <source>
        <dbReference type="ARBA" id="ARBA00061146"/>
    </source>
</evidence>
<dbReference type="GeneID" id="63788937"/>
<dbReference type="UniPathway" id="UPA00060">
    <property type="reaction ID" value="UER00139"/>
</dbReference>
<dbReference type="GO" id="GO:0004789">
    <property type="term" value="F:thiamine-phosphate diphosphorylase activity"/>
    <property type="evidence" value="ECO:0007669"/>
    <property type="project" value="UniProtKB-EC"/>
</dbReference>
<dbReference type="Proteomes" id="UP000193685">
    <property type="component" value="Unassembled WGS sequence"/>
</dbReference>
<evidence type="ECO:0000313" key="19">
    <source>
        <dbReference type="EMBL" id="ORY81579.1"/>
    </source>
</evidence>